<name>A0AAD5SZ40_9FUNG</name>
<organism evidence="1 2">
    <name type="scientific">Physocladia obscura</name>
    <dbReference type="NCBI Taxonomy" id="109957"/>
    <lineage>
        <taxon>Eukaryota</taxon>
        <taxon>Fungi</taxon>
        <taxon>Fungi incertae sedis</taxon>
        <taxon>Chytridiomycota</taxon>
        <taxon>Chytridiomycota incertae sedis</taxon>
        <taxon>Chytridiomycetes</taxon>
        <taxon>Chytridiales</taxon>
        <taxon>Chytriomycetaceae</taxon>
        <taxon>Physocladia</taxon>
    </lineage>
</organism>
<dbReference type="Proteomes" id="UP001211907">
    <property type="component" value="Unassembled WGS sequence"/>
</dbReference>
<protein>
    <submittedName>
        <fullName evidence="1">Uncharacterized protein</fullName>
    </submittedName>
</protein>
<comment type="caution">
    <text evidence="1">The sequence shown here is derived from an EMBL/GenBank/DDBJ whole genome shotgun (WGS) entry which is preliminary data.</text>
</comment>
<evidence type="ECO:0000313" key="1">
    <source>
        <dbReference type="EMBL" id="KAJ3104180.1"/>
    </source>
</evidence>
<gene>
    <name evidence="1" type="ORF">HK100_004092</name>
</gene>
<evidence type="ECO:0000313" key="2">
    <source>
        <dbReference type="Proteomes" id="UP001211907"/>
    </source>
</evidence>
<accession>A0AAD5SZ40</accession>
<proteinExistence type="predicted"/>
<dbReference type="AlphaFoldDB" id="A0AAD5SZ40"/>
<sequence>MNGKRALDREPNYNSDHAIQQSVKRLIGETGTIIVNTPFHSHQQELSQNQTNKQTEVVAFTKKFLTQQGHEDLMELEVEYVLRLASRNTQTFNNIPADACGAFVLWFLYTSLPEKKISSDKVYRHLESFAATDFSHLEGNVRPVIKLLNQLHDFVISIVEGQDQEFTPFKLARNSLSILISERTDMCDFFECQNNIMNILVETGENLEFRRDFSRLCWLLFLNFRGNIEH</sequence>
<dbReference type="EMBL" id="JADGJH010002069">
    <property type="protein sequence ID" value="KAJ3104180.1"/>
    <property type="molecule type" value="Genomic_DNA"/>
</dbReference>
<keyword evidence="2" id="KW-1185">Reference proteome</keyword>
<reference evidence="1" key="1">
    <citation type="submission" date="2020-05" db="EMBL/GenBank/DDBJ databases">
        <title>Phylogenomic resolution of chytrid fungi.</title>
        <authorList>
            <person name="Stajich J.E."/>
            <person name="Amses K."/>
            <person name="Simmons R."/>
            <person name="Seto K."/>
            <person name="Myers J."/>
            <person name="Bonds A."/>
            <person name="Quandt C.A."/>
            <person name="Barry K."/>
            <person name="Liu P."/>
            <person name="Grigoriev I."/>
            <person name="Longcore J.E."/>
            <person name="James T.Y."/>
        </authorList>
    </citation>
    <scope>NUCLEOTIDE SEQUENCE</scope>
    <source>
        <strain evidence="1">JEL0513</strain>
    </source>
</reference>